<sequence>MFDKLRWGRLPSKVADGQGLKQKRLHWTVPPEQSRGSNTVEATNHHCHSSSTKGIPNNSEVVTSAFPEVDRIQFLQ</sequence>
<gene>
    <name evidence="2" type="ORF">NYM_LOCUS18378</name>
</gene>
<evidence type="ECO:0000313" key="2">
    <source>
        <dbReference type="EMBL" id="VVW31809.1"/>
    </source>
</evidence>
<evidence type="ECO:0000256" key="1">
    <source>
        <dbReference type="SAM" id="MobiDB-lite"/>
    </source>
</evidence>
<feature type="region of interest" description="Disordered" evidence="1">
    <location>
        <begin position="30"/>
        <end position="59"/>
    </location>
</feature>
<accession>A0A5K1CT36</accession>
<feature type="compositionally biased region" description="Polar residues" evidence="1">
    <location>
        <begin position="49"/>
        <end position="59"/>
    </location>
</feature>
<organism evidence="2">
    <name type="scientific">Nymphaea colorata</name>
    <name type="common">pocket water lily</name>
    <dbReference type="NCBI Taxonomy" id="210225"/>
    <lineage>
        <taxon>Eukaryota</taxon>
        <taxon>Viridiplantae</taxon>
        <taxon>Streptophyta</taxon>
        <taxon>Embryophyta</taxon>
        <taxon>Tracheophyta</taxon>
        <taxon>Spermatophyta</taxon>
        <taxon>Magnoliopsida</taxon>
        <taxon>Nymphaeales</taxon>
        <taxon>Nymphaeaceae</taxon>
        <taxon>Nymphaea</taxon>
    </lineage>
</organism>
<protein>
    <submittedName>
        <fullName evidence="2">Uncharacterized protein</fullName>
    </submittedName>
</protein>
<name>A0A5K1CT36_9MAGN</name>
<reference evidence="2" key="1">
    <citation type="submission" date="2019-09" db="EMBL/GenBank/DDBJ databases">
        <authorList>
            <person name="Zhang L."/>
        </authorList>
    </citation>
    <scope>NUCLEOTIDE SEQUENCE</scope>
</reference>
<dbReference type="AlphaFoldDB" id="A0A5K1CT36"/>
<dbReference type="EMBL" id="LR721782">
    <property type="protein sequence ID" value="VVW31809.1"/>
    <property type="molecule type" value="Genomic_DNA"/>
</dbReference>
<proteinExistence type="predicted"/>